<proteinExistence type="predicted"/>
<feature type="region of interest" description="Disordered" evidence="1">
    <location>
        <begin position="71"/>
        <end position="126"/>
    </location>
</feature>
<feature type="compositionally biased region" description="Basic and acidic residues" evidence="1">
    <location>
        <begin position="16"/>
        <end position="30"/>
    </location>
</feature>
<accession>A0AAV0GJJ1</accession>
<gene>
    <name evidence="2" type="ORF">CEPIT_LOCUS44190</name>
</gene>
<name>A0AAV0GJJ1_9ASTE</name>
<keyword evidence="3" id="KW-1185">Reference proteome</keyword>
<feature type="compositionally biased region" description="Basic and acidic residues" evidence="1">
    <location>
        <begin position="112"/>
        <end position="123"/>
    </location>
</feature>
<feature type="compositionally biased region" description="Acidic residues" evidence="1">
    <location>
        <begin position="97"/>
        <end position="111"/>
    </location>
</feature>
<dbReference type="AlphaFoldDB" id="A0AAV0GJJ1"/>
<feature type="compositionally biased region" description="Polar residues" evidence="1">
    <location>
        <begin position="71"/>
        <end position="83"/>
    </location>
</feature>
<dbReference type="EMBL" id="CAMAPF010001147">
    <property type="protein sequence ID" value="CAH9148037.1"/>
    <property type="molecule type" value="Genomic_DNA"/>
</dbReference>
<evidence type="ECO:0000313" key="2">
    <source>
        <dbReference type="EMBL" id="CAH9148037.1"/>
    </source>
</evidence>
<feature type="region of interest" description="Disordered" evidence="1">
    <location>
        <begin position="1"/>
        <end position="35"/>
    </location>
</feature>
<sequence>MHPRKRSGKSKKKQTHASDDIHDGVGDKRASNVQPFDEANLVDINMVCAEDSSFGSDVPIVVSVEEIGMFTQPTQDTQGTTMVTKEGQEGELLNQQESEEECEEVNQEESEKESPEESEQDYKRIKKRLKKRIQKKLKQRIQKRLKKRGKKGLKNRSKIKVMKRLKRRGMRFKRGLHMGSGLALGHPLV</sequence>
<dbReference type="Proteomes" id="UP001152523">
    <property type="component" value="Unassembled WGS sequence"/>
</dbReference>
<protein>
    <submittedName>
        <fullName evidence="2">Uncharacterized protein</fullName>
    </submittedName>
</protein>
<reference evidence="2" key="1">
    <citation type="submission" date="2022-07" db="EMBL/GenBank/DDBJ databases">
        <authorList>
            <person name="Macas J."/>
            <person name="Novak P."/>
            <person name="Neumann P."/>
        </authorList>
    </citation>
    <scope>NUCLEOTIDE SEQUENCE</scope>
</reference>
<evidence type="ECO:0000313" key="3">
    <source>
        <dbReference type="Proteomes" id="UP001152523"/>
    </source>
</evidence>
<feature type="compositionally biased region" description="Basic residues" evidence="1">
    <location>
        <begin position="1"/>
        <end position="15"/>
    </location>
</feature>
<organism evidence="2 3">
    <name type="scientific">Cuscuta epithymum</name>
    <dbReference type="NCBI Taxonomy" id="186058"/>
    <lineage>
        <taxon>Eukaryota</taxon>
        <taxon>Viridiplantae</taxon>
        <taxon>Streptophyta</taxon>
        <taxon>Embryophyta</taxon>
        <taxon>Tracheophyta</taxon>
        <taxon>Spermatophyta</taxon>
        <taxon>Magnoliopsida</taxon>
        <taxon>eudicotyledons</taxon>
        <taxon>Gunneridae</taxon>
        <taxon>Pentapetalae</taxon>
        <taxon>asterids</taxon>
        <taxon>lamiids</taxon>
        <taxon>Solanales</taxon>
        <taxon>Convolvulaceae</taxon>
        <taxon>Cuscuteae</taxon>
        <taxon>Cuscuta</taxon>
        <taxon>Cuscuta subgen. Cuscuta</taxon>
    </lineage>
</organism>
<evidence type="ECO:0000256" key="1">
    <source>
        <dbReference type="SAM" id="MobiDB-lite"/>
    </source>
</evidence>
<comment type="caution">
    <text evidence="2">The sequence shown here is derived from an EMBL/GenBank/DDBJ whole genome shotgun (WGS) entry which is preliminary data.</text>
</comment>